<evidence type="ECO:0000256" key="2">
    <source>
        <dbReference type="ARBA" id="ARBA00022741"/>
    </source>
</evidence>
<evidence type="ECO:0000259" key="8">
    <source>
        <dbReference type="SMART" id="SM00865"/>
    </source>
</evidence>
<keyword evidence="10" id="KW-1185">Reference proteome</keyword>
<keyword evidence="4" id="KW-0131">Cell cycle</keyword>
<dbReference type="EMBL" id="JAPFQN010000002">
    <property type="protein sequence ID" value="MCX2742645.1"/>
    <property type="molecule type" value="Genomic_DNA"/>
</dbReference>
<reference evidence="9 10" key="1">
    <citation type="submission" date="2022-11" db="EMBL/GenBank/DDBJ databases">
        <title>The characterization of three novel Bacteroidetes species and genomic analysis of their roles in tidal elemental geochemical cycles.</title>
        <authorList>
            <person name="Ma K."/>
        </authorList>
    </citation>
    <scope>NUCLEOTIDE SEQUENCE [LARGE SCALE GENOMIC DNA]</scope>
    <source>
        <strain evidence="9 10">M17</strain>
    </source>
</reference>
<keyword evidence="4 9" id="KW-0132">Cell division</keyword>
<feature type="region of interest" description="Disordered" evidence="6">
    <location>
        <begin position="439"/>
        <end position="462"/>
    </location>
</feature>
<evidence type="ECO:0000313" key="10">
    <source>
        <dbReference type="Proteomes" id="UP001209885"/>
    </source>
</evidence>
<feature type="compositionally biased region" description="Acidic residues" evidence="6">
    <location>
        <begin position="393"/>
        <end position="405"/>
    </location>
</feature>
<feature type="compositionally biased region" description="Basic and acidic residues" evidence="6">
    <location>
        <begin position="356"/>
        <end position="368"/>
    </location>
</feature>
<dbReference type="PANTHER" id="PTHR30314">
    <property type="entry name" value="CELL DIVISION PROTEIN FTSZ-RELATED"/>
    <property type="match status" value="1"/>
</dbReference>
<comment type="similarity">
    <text evidence="1 4">Belongs to the FtsZ family.</text>
</comment>
<dbReference type="InterPro" id="IPR024757">
    <property type="entry name" value="FtsZ_C"/>
</dbReference>
<dbReference type="InterPro" id="IPR000158">
    <property type="entry name" value="Cell_div_FtsZ"/>
</dbReference>
<comment type="subunit">
    <text evidence="4">Homodimer. Polymerizes to form a dynamic ring structure in a strictly GTP-dependent manner. Interacts directly with several other division proteins.</text>
</comment>
<gene>
    <name evidence="4 9" type="primary">ftsZ</name>
    <name evidence="9" type="ORF">OO013_02145</name>
</gene>
<dbReference type="InterPro" id="IPR036525">
    <property type="entry name" value="Tubulin/FtsZ_GTPase_sf"/>
</dbReference>
<dbReference type="PRINTS" id="PR00423">
    <property type="entry name" value="CELLDVISFTSZ"/>
</dbReference>
<name>A0ABT3RNB9_9BACT</name>
<accession>A0ABT3RNB9</accession>
<proteinExistence type="inferred from homology"/>
<evidence type="ECO:0000259" key="7">
    <source>
        <dbReference type="SMART" id="SM00864"/>
    </source>
</evidence>
<feature type="domain" description="Tubulin/FtsZ GTPase" evidence="7">
    <location>
        <begin position="17"/>
        <end position="209"/>
    </location>
</feature>
<sequence length="512" mass="56084">MSDNGFTFDIPEHQKSIIKVIGVGGGGSNAVNHMYNQGIKDVEFVVVNTDSQALKASPVPYRLQIGTHLTEGLGAGANPEIGKNAAIESKEEIRELLGDGTKMVFVTAGMGGGTGTGAAPQIARIAKDMDILTVGIVTAPFGFEGKKKMAAAEAGIKDLKECCDTVIVILNDKLREIFGNLAIREAFGRADNVLTTAAKGIAEIITVPGYVNVDFQDVNTVMKNSGAAVMGSAQTEGENRALKAAELAISSPLLNNRDIHGAEKILLSIISGEEAELQMDELTEITEYIQEVAGDEAEVIFGHGIDPDLGTALRVTLIATGFDAPSTIKENVESTNSKKVFDLESNRQIKLFGENNDSKSSKKNDKLDNGPSQSSQFIARDQEEEDKANNLFDLDDDFEVVDDEEVQNKEESTESNDSGEVKRTFVFSEIEMKKQKLQEQAMERKQKLNNYNSTPEKRDEEYKEKFKVPAYLRKKVDLKESQHSSERNMSKYNLNDDNEILGNNKYLHDNVD</sequence>
<dbReference type="InterPro" id="IPR037103">
    <property type="entry name" value="Tubulin/FtsZ-like_C"/>
</dbReference>
<comment type="subcellular location">
    <subcellularLocation>
        <location evidence="4">Cytoplasm</location>
    </subcellularLocation>
    <text evidence="4">Assembles at midcell at the inner surface of the cytoplasmic membrane.</text>
</comment>
<dbReference type="SMART" id="SM00864">
    <property type="entry name" value="Tubulin"/>
    <property type="match status" value="1"/>
</dbReference>
<dbReference type="GO" id="GO:0051301">
    <property type="term" value="P:cell division"/>
    <property type="evidence" value="ECO:0007669"/>
    <property type="project" value="UniProtKB-KW"/>
</dbReference>
<evidence type="ECO:0000313" key="9">
    <source>
        <dbReference type="EMBL" id="MCX2742645.1"/>
    </source>
</evidence>
<dbReference type="InterPro" id="IPR020805">
    <property type="entry name" value="Cell_div_FtsZ_CS"/>
</dbReference>
<feature type="region of interest" description="Disordered" evidence="6">
    <location>
        <begin position="352"/>
        <end position="375"/>
    </location>
</feature>
<dbReference type="PROSITE" id="PS01134">
    <property type="entry name" value="FTSZ_1"/>
    <property type="match status" value="1"/>
</dbReference>
<dbReference type="SUPFAM" id="SSF55307">
    <property type="entry name" value="Tubulin C-terminal domain-like"/>
    <property type="match status" value="1"/>
</dbReference>
<organism evidence="9 10">
    <name type="scientific">Mangrovivirga halotolerans</name>
    <dbReference type="NCBI Taxonomy" id="2993936"/>
    <lineage>
        <taxon>Bacteria</taxon>
        <taxon>Pseudomonadati</taxon>
        <taxon>Bacteroidota</taxon>
        <taxon>Cytophagia</taxon>
        <taxon>Cytophagales</taxon>
        <taxon>Mangrovivirgaceae</taxon>
        <taxon>Mangrovivirga</taxon>
    </lineage>
</organism>
<feature type="binding site" evidence="4">
    <location>
        <position position="144"/>
    </location>
    <ligand>
        <name>GTP</name>
        <dbReference type="ChEBI" id="CHEBI:37565"/>
    </ligand>
</feature>
<keyword evidence="4" id="KW-0717">Septation</keyword>
<dbReference type="PANTHER" id="PTHR30314:SF3">
    <property type="entry name" value="MITOCHONDRIAL DIVISION PROTEIN FSZA"/>
    <property type="match status" value="1"/>
</dbReference>
<comment type="function">
    <text evidence="4">Essential cell division protein that forms a contractile ring structure (Z ring) at the future cell division site. The regulation of the ring assembly controls the timing and the location of cell division. One of the functions of the FtsZ ring is to recruit other cell division proteins to the septum to produce a new cell wall between the dividing cells. Binds GTP and shows GTPase activity.</text>
</comment>
<protein>
    <recommendedName>
        <fullName evidence="4 5">Cell division protein FtsZ</fullName>
    </recommendedName>
</protein>
<dbReference type="Pfam" id="PF12327">
    <property type="entry name" value="FtsZ_C"/>
    <property type="match status" value="1"/>
</dbReference>
<feature type="domain" description="Tubulin/FtsZ 2-layer sandwich" evidence="8">
    <location>
        <begin position="211"/>
        <end position="331"/>
    </location>
</feature>
<dbReference type="InterPro" id="IPR003008">
    <property type="entry name" value="Tubulin_FtsZ_GTPase"/>
</dbReference>
<dbReference type="SMART" id="SM00865">
    <property type="entry name" value="Tubulin_C"/>
    <property type="match status" value="1"/>
</dbReference>
<dbReference type="RefSeq" id="WP_266054934.1">
    <property type="nucleotide sequence ID" value="NZ_JAPFQN010000002.1"/>
</dbReference>
<dbReference type="Proteomes" id="UP001209885">
    <property type="component" value="Unassembled WGS sequence"/>
</dbReference>
<dbReference type="Pfam" id="PF00091">
    <property type="entry name" value="Tubulin"/>
    <property type="match status" value="1"/>
</dbReference>
<keyword evidence="2 4" id="KW-0547">Nucleotide-binding</keyword>
<dbReference type="InterPro" id="IPR018316">
    <property type="entry name" value="Tubulin/FtsZ_2-layer-sand-dom"/>
</dbReference>
<feature type="region of interest" description="Disordered" evidence="6">
    <location>
        <begin position="391"/>
        <end position="422"/>
    </location>
</feature>
<dbReference type="HAMAP" id="MF_00909">
    <property type="entry name" value="FtsZ"/>
    <property type="match status" value="1"/>
</dbReference>
<dbReference type="Gene3D" id="3.30.1330.20">
    <property type="entry name" value="Tubulin/FtsZ, C-terminal domain"/>
    <property type="match status" value="1"/>
</dbReference>
<evidence type="ECO:0000256" key="4">
    <source>
        <dbReference type="HAMAP-Rule" id="MF_00909"/>
    </source>
</evidence>
<evidence type="ECO:0000256" key="1">
    <source>
        <dbReference type="ARBA" id="ARBA00009690"/>
    </source>
</evidence>
<feature type="binding site" evidence="4">
    <location>
        <begin position="25"/>
        <end position="29"/>
    </location>
    <ligand>
        <name>GTP</name>
        <dbReference type="ChEBI" id="CHEBI:37565"/>
    </ligand>
</feature>
<feature type="region of interest" description="Disordered" evidence="6">
    <location>
        <begin position="477"/>
        <end position="512"/>
    </location>
</feature>
<dbReference type="InterPro" id="IPR008280">
    <property type="entry name" value="Tub_FtsZ_C"/>
</dbReference>
<feature type="binding site" evidence="4">
    <location>
        <position position="191"/>
    </location>
    <ligand>
        <name>GTP</name>
        <dbReference type="ChEBI" id="CHEBI:37565"/>
    </ligand>
</feature>
<dbReference type="NCBIfam" id="TIGR00065">
    <property type="entry name" value="ftsZ"/>
    <property type="match status" value="1"/>
</dbReference>
<dbReference type="Gene3D" id="3.40.50.1440">
    <property type="entry name" value="Tubulin/FtsZ, GTPase domain"/>
    <property type="match status" value="1"/>
</dbReference>
<comment type="caution">
    <text evidence="9">The sequence shown here is derived from an EMBL/GenBank/DDBJ whole genome shotgun (WGS) entry which is preliminary data.</text>
</comment>
<evidence type="ECO:0000256" key="3">
    <source>
        <dbReference type="ARBA" id="ARBA00023134"/>
    </source>
</evidence>
<feature type="compositionally biased region" description="Basic and acidic residues" evidence="6">
    <location>
        <begin position="477"/>
        <end position="489"/>
    </location>
</feature>
<evidence type="ECO:0000256" key="5">
    <source>
        <dbReference type="NCBIfam" id="TIGR00065"/>
    </source>
</evidence>
<dbReference type="InterPro" id="IPR045061">
    <property type="entry name" value="FtsZ/CetZ"/>
</dbReference>
<dbReference type="CDD" id="cd02201">
    <property type="entry name" value="FtsZ_type1"/>
    <property type="match status" value="1"/>
</dbReference>
<feature type="binding site" evidence="4">
    <location>
        <position position="148"/>
    </location>
    <ligand>
        <name>GTP</name>
        <dbReference type="ChEBI" id="CHEBI:37565"/>
    </ligand>
</feature>
<feature type="binding site" evidence="4">
    <location>
        <begin position="113"/>
        <end position="115"/>
    </location>
    <ligand>
        <name>GTP</name>
        <dbReference type="ChEBI" id="CHEBI:37565"/>
    </ligand>
</feature>
<keyword evidence="4" id="KW-0963">Cytoplasm</keyword>
<dbReference type="SUPFAM" id="SSF52490">
    <property type="entry name" value="Tubulin nucleotide-binding domain-like"/>
    <property type="match status" value="1"/>
</dbReference>
<evidence type="ECO:0000256" key="6">
    <source>
        <dbReference type="SAM" id="MobiDB-lite"/>
    </source>
</evidence>
<keyword evidence="3 4" id="KW-0342">GTP-binding</keyword>